<feature type="signal peptide" evidence="1">
    <location>
        <begin position="1"/>
        <end position="21"/>
    </location>
</feature>
<evidence type="ECO:0000256" key="1">
    <source>
        <dbReference type="SAM" id="SignalP"/>
    </source>
</evidence>
<evidence type="ECO:0000313" key="3">
    <source>
        <dbReference type="Proteomes" id="UP000503447"/>
    </source>
</evidence>
<dbReference type="RefSeq" id="WP_171473351.1">
    <property type="nucleotide sequence ID" value="NZ_CP053452.2"/>
</dbReference>
<accession>A0A6M5YVK3</accession>
<name>A0A6M5YVK3_9BACT</name>
<organism evidence="2 3">
    <name type="scientific">Frigoriglobus tundricola</name>
    <dbReference type="NCBI Taxonomy" id="2774151"/>
    <lineage>
        <taxon>Bacteria</taxon>
        <taxon>Pseudomonadati</taxon>
        <taxon>Planctomycetota</taxon>
        <taxon>Planctomycetia</taxon>
        <taxon>Gemmatales</taxon>
        <taxon>Gemmataceae</taxon>
        <taxon>Frigoriglobus</taxon>
    </lineage>
</organism>
<dbReference type="Proteomes" id="UP000503447">
    <property type="component" value="Chromosome"/>
</dbReference>
<keyword evidence="3" id="KW-1185">Reference proteome</keyword>
<evidence type="ECO:0000313" key="2">
    <source>
        <dbReference type="EMBL" id="QJW98107.1"/>
    </source>
</evidence>
<proteinExistence type="predicted"/>
<feature type="chain" id="PRO_5026914270" evidence="1">
    <location>
        <begin position="22"/>
        <end position="419"/>
    </location>
</feature>
<dbReference type="KEGG" id="ftj:FTUN_5687"/>
<reference evidence="3" key="1">
    <citation type="submission" date="2020-05" db="EMBL/GenBank/DDBJ databases">
        <title>Frigoriglobus tundricola gen. nov., sp. nov., a psychrotolerant cellulolytic planctomycete of the family Gemmataceae with two divergent copies of 16S rRNA gene.</title>
        <authorList>
            <person name="Kulichevskaya I.S."/>
            <person name="Ivanova A.A."/>
            <person name="Naumoff D.G."/>
            <person name="Beletsky A.V."/>
            <person name="Rijpstra W.I.C."/>
            <person name="Sinninghe Damste J.S."/>
            <person name="Mardanov A.V."/>
            <person name="Ravin N.V."/>
            <person name="Dedysh S.N."/>
        </authorList>
    </citation>
    <scope>NUCLEOTIDE SEQUENCE [LARGE SCALE GENOMIC DNA]</scope>
    <source>
        <strain evidence="3">PL17</strain>
    </source>
</reference>
<protein>
    <submittedName>
        <fullName evidence="2">Uncharacterized protein</fullName>
    </submittedName>
</protein>
<dbReference type="EMBL" id="CP053452">
    <property type="protein sequence ID" value="QJW98107.1"/>
    <property type="molecule type" value="Genomic_DNA"/>
</dbReference>
<gene>
    <name evidence="2" type="ORF">FTUN_5687</name>
</gene>
<keyword evidence="1" id="KW-0732">Signal</keyword>
<sequence>MYRLGLVLVFACLHGTGGVRAAPPNPDDLDAPAEIQVKARALVRQLGSEDYQAREDAQSQLADLGRYARRALLEGATASAEPEVRFRCGQLLPAATAQDIAARIDTFLADTKGEYEHHLPGWKAFRATVRSEWALLGRVVWSDRALDTAARQVFADMIAAPANRRLLMAVDGSRVELADLVTARRQAFTGPRGVRGEVPAAPPTLADVTVLLFAESRGGSQYLPRRSPITYLMSESGFTRAAADTDEKGRVYRAVAVAWLNTRDEPREMYQALTVAEQLNLTEPACELAARLLAMPGVTAAYRGRAASELASIGTKKHIPLLDRAATDASVVYSVRKPPSLDGKTEAIYEIQVRDLALAVSILLAEQKLQDYGFTDRYGGNAPAEKRAYTYSRYYFTDDDARKRALAKWADWRKSHAAE</sequence>
<dbReference type="AlphaFoldDB" id="A0A6M5YVK3"/>